<evidence type="ECO:0000256" key="2">
    <source>
        <dbReference type="ARBA" id="ARBA00022801"/>
    </source>
</evidence>
<feature type="domain" description="Nudix hydrolase" evidence="3">
    <location>
        <begin position="1"/>
        <end position="136"/>
    </location>
</feature>
<dbReference type="SUPFAM" id="SSF55811">
    <property type="entry name" value="Nudix"/>
    <property type="match status" value="1"/>
</dbReference>
<evidence type="ECO:0000313" key="5">
    <source>
        <dbReference type="Proteomes" id="UP000664096"/>
    </source>
</evidence>
<sequence>MRSTPRAFILRGGKLLVQEKRHPQKGLYYTLPGGKQDPGESLADTLKRECLEEIGADVDVFRLLHVAEVYRLKTEEGERQHQLDFVFECSVPDAYEPVLGPHPDPHQVATCWLSIDNAQQLRPAYVTKLFSLGCTRDPEVYLGPYND</sequence>
<organism evidence="4 5">
    <name type="scientific">Roseibium aggregatum</name>
    <dbReference type="NCBI Taxonomy" id="187304"/>
    <lineage>
        <taxon>Bacteria</taxon>
        <taxon>Pseudomonadati</taxon>
        <taxon>Pseudomonadota</taxon>
        <taxon>Alphaproteobacteria</taxon>
        <taxon>Hyphomicrobiales</taxon>
        <taxon>Stappiaceae</taxon>
        <taxon>Roseibium</taxon>
    </lineage>
</organism>
<proteinExistence type="predicted"/>
<dbReference type="InterPro" id="IPR015797">
    <property type="entry name" value="NUDIX_hydrolase-like_dom_sf"/>
</dbReference>
<dbReference type="EMBL" id="JAEKJZ010000003">
    <property type="protein sequence ID" value="MBN9671876.1"/>
    <property type="molecule type" value="Genomic_DNA"/>
</dbReference>
<protein>
    <submittedName>
        <fullName evidence="4">NUDIX domain-containing protein</fullName>
    </submittedName>
</protein>
<dbReference type="Pfam" id="PF00293">
    <property type="entry name" value="NUDIX"/>
    <property type="match status" value="1"/>
</dbReference>
<gene>
    <name evidence="4" type="ORF">JF539_16115</name>
</gene>
<evidence type="ECO:0000256" key="1">
    <source>
        <dbReference type="ARBA" id="ARBA00001946"/>
    </source>
</evidence>
<comment type="cofactor">
    <cofactor evidence="1">
        <name>Mg(2+)</name>
        <dbReference type="ChEBI" id="CHEBI:18420"/>
    </cofactor>
</comment>
<reference evidence="4" key="1">
    <citation type="submission" date="2020-12" db="EMBL/GenBank/DDBJ databases">
        <title>Oil enriched cultivation method for isolating marine PHA-producing bacteria.</title>
        <authorList>
            <person name="Zheng W."/>
            <person name="Yu S."/>
            <person name="Huang Y."/>
        </authorList>
    </citation>
    <scope>NUCLEOTIDE SEQUENCE</scope>
    <source>
        <strain evidence="4">SY-2-12</strain>
    </source>
</reference>
<dbReference type="Gene3D" id="3.90.79.10">
    <property type="entry name" value="Nucleoside Triphosphate Pyrophosphohydrolase"/>
    <property type="match status" value="1"/>
</dbReference>
<dbReference type="InterPro" id="IPR000086">
    <property type="entry name" value="NUDIX_hydrolase_dom"/>
</dbReference>
<dbReference type="Proteomes" id="UP000664096">
    <property type="component" value="Unassembled WGS sequence"/>
</dbReference>
<accession>A0A939J186</accession>
<comment type="caution">
    <text evidence="4">The sequence shown here is derived from an EMBL/GenBank/DDBJ whole genome shotgun (WGS) entry which is preliminary data.</text>
</comment>
<dbReference type="PANTHER" id="PTHR43046:SF14">
    <property type="entry name" value="MUTT_NUDIX FAMILY PROTEIN"/>
    <property type="match status" value="1"/>
</dbReference>
<name>A0A939J186_9HYPH</name>
<dbReference type="PANTHER" id="PTHR43046">
    <property type="entry name" value="GDP-MANNOSE MANNOSYL HYDROLASE"/>
    <property type="match status" value="1"/>
</dbReference>
<dbReference type="GO" id="GO:0016787">
    <property type="term" value="F:hydrolase activity"/>
    <property type="evidence" value="ECO:0007669"/>
    <property type="project" value="UniProtKB-KW"/>
</dbReference>
<evidence type="ECO:0000259" key="3">
    <source>
        <dbReference type="PROSITE" id="PS51462"/>
    </source>
</evidence>
<dbReference type="AlphaFoldDB" id="A0A939J186"/>
<dbReference type="PROSITE" id="PS51462">
    <property type="entry name" value="NUDIX"/>
    <property type="match status" value="1"/>
</dbReference>
<evidence type="ECO:0000313" key="4">
    <source>
        <dbReference type="EMBL" id="MBN9671876.1"/>
    </source>
</evidence>
<keyword evidence="2" id="KW-0378">Hydrolase</keyword>